<name>A0A0H5R4G7_9EUKA</name>
<dbReference type="EMBL" id="HACM01002507">
    <property type="protein sequence ID" value="CRZ02949.1"/>
    <property type="molecule type" value="Transcribed_RNA"/>
</dbReference>
<feature type="non-terminal residue" evidence="1">
    <location>
        <position position="1"/>
    </location>
</feature>
<evidence type="ECO:0000313" key="1">
    <source>
        <dbReference type="EMBL" id="CRZ02949.1"/>
    </source>
</evidence>
<sequence>ALLIQFNGAVKSRDAVSRPVSANGVLSFDGFIPLTRAEERLSIWEKLEKTRETLQGPLFEPDDDNLTSGLHGMALQYPADAEANNDQSKLPPIEDEKTSRSCISNFFQIVFGR</sequence>
<reference evidence="1" key="1">
    <citation type="submission" date="2015-04" db="EMBL/GenBank/DDBJ databases">
        <title>The genome sequence of the plant pathogenic Rhizarian Plasmodiophora brassicae reveals insights in its biotrophic life cycle and the origin of chitin synthesis.</title>
        <authorList>
            <person name="Schwelm A."/>
            <person name="Fogelqvist J."/>
            <person name="Knaust A."/>
            <person name="Julke S."/>
            <person name="Lilja T."/>
            <person name="Dhandapani V."/>
            <person name="Bonilla-Rosso G."/>
            <person name="Karlsson M."/>
            <person name="Shevchenko A."/>
            <person name="Choi S.R."/>
            <person name="Kim H.G."/>
            <person name="Park J.Y."/>
            <person name="Lim Y.P."/>
            <person name="Ludwig-Muller J."/>
            <person name="Dixelius C."/>
        </authorList>
    </citation>
    <scope>NUCLEOTIDE SEQUENCE</scope>
    <source>
        <tissue evidence="1">Potato root galls</tissue>
    </source>
</reference>
<accession>A0A0H5R4G7</accession>
<protein>
    <submittedName>
        <fullName evidence="1">Uncharacterized protein</fullName>
    </submittedName>
</protein>
<proteinExistence type="predicted"/>
<organism evidence="1">
    <name type="scientific">Spongospora subterranea</name>
    <dbReference type="NCBI Taxonomy" id="70186"/>
    <lineage>
        <taxon>Eukaryota</taxon>
        <taxon>Sar</taxon>
        <taxon>Rhizaria</taxon>
        <taxon>Endomyxa</taxon>
        <taxon>Phytomyxea</taxon>
        <taxon>Plasmodiophorida</taxon>
        <taxon>Plasmodiophoridae</taxon>
        <taxon>Spongospora</taxon>
    </lineage>
</organism>
<dbReference type="AlphaFoldDB" id="A0A0H5R4G7"/>